<evidence type="ECO:0000313" key="1">
    <source>
        <dbReference type="EMBL" id="CAG6477998.1"/>
    </source>
</evidence>
<proteinExistence type="predicted"/>
<organism evidence="1">
    <name type="scientific">Culex pipiens</name>
    <name type="common">House mosquito</name>
    <dbReference type="NCBI Taxonomy" id="7175"/>
    <lineage>
        <taxon>Eukaryota</taxon>
        <taxon>Metazoa</taxon>
        <taxon>Ecdysozoa</taxon>
        <taxon>Arthropoda</taxon>
        <taxon>Hexapoda</taxon>
        <taxon>Insecta</taxon>
        <taxon>Pterygota</taxon>
        <taxon>Neoptera</taxon>
        <taxon>Endopterygota</taxon>
        <taxon>Diptera</taxon>
        <taxon>Nematocera</taxon>
        <taxon>Culicoidea</taxon>
        <taxon>Culicidae</taxon>
        <taxon>Culicinae</taxon>
        <taxon>Culicini</taxon>
        <taxon>Culex</taxon>
        <taxon>Culex</taxon>
    </lineage>
</organism>
<accession>A0A8D8BM64</accession>
<protein>
    <submittedName>
        <fullName evidence="1">(northern house mosquito) hypothetical protein</fullName>
    </submittedName>
</protein>
<name>A0A8D8BM64_CULPI</name>
<dbReference type="EMBL" id="HBUE01082003">
    <property type="protein sequence ID" value="CAG6477998.1"/>
    <property type="molecule type" value="Transcribed_RNA"/>
</dbReference>
<dbReference type="AlphaFoldDB" id="A0A8D8BM64"/>
<sequence>MITPQSSVYVYAAFDVFAANVFGAQFGVSIVVFPGSICFVPNIKLFFLAHTTFSYDIALYLCCVCHCFVNVHDFEPLQFEFTPILKKLHMTFHFFLDHQQFFSRSRQIGNNIGQMHTFLGWFFYRGSRVAGGCTQLAVQ</sequence>
<reference evidence="1" key="1">
    <citation type="submission" date="2021-05" db="EMBL/GenBank/DDBJ databases">
        <authorList>
            <person name="Alioto T."/>
            <person name="Alioto T."/>
            <person name="Gomez Garrido J."/>
        </authorList>
    </citation>
    <scope>NUCLEOTIDE SEQUENCE</scope>
</reference>